<dbReference type="EMBL" id="FOOG01000005">
    <property type="protein sequence ID" value="SFF67316.1"/>
    <property type="molecule type" value="Genomic_DNA"/>
</dbReference>
<evidence type="ECO:0008006" key="4">
    <source>
        <dbReference type="Google" id="ProtNLM"/>
    </source>
</evidence>
<dbReference type="Pfam" id="PF11457">
    <property type="entry name" value="DUF3021"/>
    <property type="match status" value="1"/>
</dbReference>
<feature type="transmembrane region" description="Helical" evidence="1">
    <location>
        <begin position="9"/>
        <end position="29"/>
    </location>
</feature>
<dbReference type="OrthoDB" id="2735472at2"/>
<dbReference type="InterPro" id="IPR021560">
    <property type="entry name" value="DUF3021"/>
</dbReference>
<dbReference type="Proteomes" id="UP000198897">
    <property type="component" value="Unassembled WGS sequence"/>
</dbReference>
<feature type="transmembrane region" description="Helical" evidence="1">
    <location>
        <begin position="44"/>
        <end position="61"/>
    </location>
</feature>
<sequence length="137" mass="15764">MKTFLFRSLIGIFFGGFLAVLITYSIIFFGDQTTLDSSLFVKNSLGNIFCGWLFSVTPLYFEIRSLKLSQQTALHFVTVMAAYFILAYGIGWIPQGIASVLLFTVVALLLYSVIWTAFYLYYKYQIRKINEDLKHIH</sequence>
<proteinExistence type="predicted"/>
<keyword evidence="3" id="KW-1185">Reference proteome</keyword>
<dbReference type="AlphaFoldDB" id="A0A1I2KQY3"/>
<evidence type="ECO:0000256" key="1">
    <source>
        <dbReference type="SAM" id="Phobius"/>
    </source>
</evidence>
<feature type="transmembrane region" description="Helical" evidence="1">
    <location>
        <begin position="100"/>
        <end position="122"/>
    </location>
</feature>
<keyword evidence="1" id="KW-0812">Transmembrane</keyword>
<organism evidence="2 3">
    <name type="scientific">Halobacillus alkaliphilus</name>
    <dbReference type="NCBI Taxonomy" id="396056"/>
    <lineage>
        <taxon>Bacteria</taxon>
        <taxon>Bacillati</taxon>
        <taxon>Bacillota</taxon>
        <taxon>Bacilli</taxon>
        <taxon>Bacillales</taxon>
        <taxon>Bacillaceae</taxon>
        <taxon>Halobacillus</taxon>
    </lineage>
</organism>
<keyword evidence="1" id="KW-0472">Membrane</keyword>
<evidence type="ECO:0000313" key="3">
    <source>
        <dbReference type="Proteomes" id="UP000198897"/>
    </source>
</evidence>
<evidence type="ECO:0000313" key="2">
    <source>
        <dbReference type="EMBL" id="SFF67316.1"/>
    </source>
</evidence>
<feature type="transmembrane region" description="Helical" evidence="1">
    <location>
        <begin position="73"/>
        <end position="94"/>
    </location>
</feature>
<reference evidence="3" key="1">
    <citation type="submission" date="2016-10" db="EMBL/GenBank/DDBJ databases">
        <authorList>
            <person name="Varghese N."/>
            <person name="Submissions S."/>
        </authorList>
    </citation>
    <scope>NUCLEOTIDE SEQUENCE [LARGE SCALE GENOMIC DNA]</scope>
    <source>
        <strain evidence="3">FP5</strain>
    </source>
</reference>
<name>A0A1I2KQY3_9BACI</name>
<protein>
    <recommendedName>
        <fullName evidence="4">DUF3021 domain-containing protein</fullName>
    </recommendedName>
</protein>
<dbReference type="RefSeq" id="WP_089750613.1">
    <property type="nucleotide sequence ID" value="NZ_FOOG01000005.1"/>
</dbReference>
<keyword evidence="1" id="KW-1133">Transmembrane helix</keyword>
<gene>
    <name evidence="2" type="ORF">SAMN05216353_10540</name>
</gene>
<accession>A0A1I2KQY3</accession>